<protein>
    <submittedName>
        <fullName evidence="4">M28 family peptidase</fullName>
    </submittedName>
</protein>
<evidence type="ECO:0000256" key="2">
    <source>
        <dbReference type="SAM" id="Phobius"/>
    </source>
</evidence>
<keyword evidence="2" id="KW-0812">Transmembrane</keyword>
<dbReference type="EMBL" id="JBHUFL010000003">
    <property type="protein sequence ID" value="MFD1835932.1"/>
    <property type="molecule type" value="Genomic_DNA"/>
</dbReference>
<dbReference type="Pfam" id="PF04389">
    <property type="entry name" value="Peptidase_M28"/>
    <property type="match status" value="1"/>
</dbReference>
<feature type="transmembrane region" description="Helical" evidence="2">
    <location>
        <begin position="442"/>
        <end position="463"/>
    </location>
</feature>
<dbReference type="PANTHER" id="PTHR12147">
    <property type="entry name" value="METALLOPEPTIDASE M28 FAMILY MEMBER"/>
    <property type="match status" value="1"/>
</dbReference>
<comment type="caution">
    <text evidence="4">The sequence shown here is derived from an EMBL/GenBank/DDBJ whole genome shotgun (WGS) entry which is preliminary data.</text>
</comment>
<evidence type="ECO:0000256" key="1">
    <source>
        <dbReference type="SAM" id="MobiDB-lite"/>
    </source>
</evidence>
<reference evidence="5" key="1">
    <citation type="journal article" date="2019" name="Int. J. Syst. Evol. Microbiol.">
        <title>The Global Catalogue of Microorganisms (GCM) 10K type strain sequencing project: providing services to taxonomists for standard genome sequencing and annotation.</title>
        <authorList>
            <consortium name="The Broad Institute Genomics Platform"/>
            <consortium name="The Broad Institute Genome Sequencing Center for Infectious Disease"/>
            <person name="Wu L."/>
            <person name="Ma J."/>
        </authorList>
    </citation>
    <scope>NUCLEOTIDE SEQUENCE [LARGE SCALE GENOMIC DNA]</scope>
    <source>
        <strain evidence="5">JCM 11650</strain>
    </source>
</reference>
<dbReference type="InterPro" id="IPR045175">
    <property type="entry name" value="M28_fam"/>
</dbReference>
<feature type="transmembrane region" description="Helical" evidence="2">
    <location>
        <begin position="558"/>
        <end position="581"/>
    </location>
</feature>
<evidence type="ECO:0000313" key="4">
    <source>
        <dbReference type="EMBL" id="MFD1835932.1"/>
    </source>
</evidence>
<keyword evidence="2" id="KW-1133">Transmembrane helix</keyword>
<feature type="transmembrane region" description="Helical" evidence="2">
    <location>
        <begin position="415"/>
        <end position="435"/>
    </location>
</feature>
<dbReference type="InterPro" id="IPR007484">
    <property type="entry name" value="Peptidase_M28"/>
</dbReference>
<keyword evidence="2" id="KW-0472">Membrane</keyword>
<sequence>MTTPHEDDATARPGLGPLLRHQVPLLLLVLALVAGLGFASRGVEAPRGTDAPEDAFSAARASEAAAPVVAAPRPVGSAANDAAREELDEQLTELGFATSTQEGVGTRVIDGEGAAGFTQNLVGVRPGTDPTGTIVLATHIDSVPHAPGAADAGIGLATILETVRALGPEARRNDLVVLLVDGEERGLLGAQAYLDEGAEELTEPVVVLNHEARGISVRPLVTRTSGPMHEVLGSMPHPEYEPFTDALFELIPNDTDFTVYRDAGWWGMDMAIIDGAWAYHSPQDDASHLDQGSLQHYGDMTLALTDELVDRDLVALGESSGTTPVQTTAPWGILRLPPVLLTVLGLLGPLAILAAILVERRRGRLTLRGVALGAVAGLIGLVLAVGAALLTWQLATAATPGMLSQTTREPVRAEPFLIADLAAGAVGVALCWVLARLLIGRAALLAGTGMAVSALLAVLAVLAPALGSSMLPPAILAAAGTLVATLLPPRPGLVVRLLALLPTGWMLGAQISSLMDFGIASSAGALAGTTAIGLGAAAPLLIGRGREEGRAARRPRRLLIPVLPAVLTAALVAGGTAWTLASPEPVQEGVVARIDGSTGMTTWEVSGATAWGRELDGTTSSSDVPPPSVEVEDLQSAGTGADGDRRVRLLITSPREAARLELTTSAGDLRDVSVDGEPLGADPSGTPLRRVQIAGAPQDEPVTVEATVEDAAALELVETTSDPTIAGGWVEPGEEVSLMQPRVQIAVEI</sequence>
<accession>A0ABW4PYL8</accession>
<organism evidence="4 5">
    <name type="scientific">Brachybacterium rhamnosum</name>
    <dbReference type="NCBI Taxonomy" id="173361"/>
    <lineage>
        <taxon>Bacteria</taxon>
        <taxon>Bacillati</taxon>
        <taxon>Actinomycetota</taxon>
        <taxon>Actinomycetes</taxon>
        <taxon>Micrococcales</taxon>
        <taxon>Dermabacteraceae</taxon>
        <taxon>Brachybacterium</taxon>
    </lineage>
</organism>
<feature type="domain" description="Peptidase M28" evidence="3">
    <location>
        <begin position="120"/>
        <end position="304"/>
    </location>
</feature>
<name>A0ABW4PYL8_9MICO</name>
<dbReference type="PANTHER" id="PTHR12147:SF26">
    <property type="entry name" value="PEPTIDASE M28 DOMAIN-CONTAINING PROTEIN"/>
    <property type="match status" value="1"/>
</dbReference>
<dbReference type="Gene3D" id="3.40.630.10">
    <property type="entry name" value="Zn peptidases"/>
    <property type="match status" value="1"/>
</dbReference>
<dbReference type="SUPFAM" id="SSF53187">
    <property type="entry name" value="Zn-dependent exopeptidases"/>
    <property type="match status" value="1"/>
</dbReference>
<proteinExistence type="predicted"/>
<dbReference type="RefSeq" id="WP_343905178.1">
    <property type="nucleotide sequence ID" value="NZ_BAAAIS010000003.1"/>
</dbReference>
<dbReference type="Proteomes" id="UP001597280">
    <property type="component" value="Unassembled WGS sequence"/>
</dbReference>
<feature type="transmembrane region" description="Helical" evidence="2">
    <location>
        <begin position="469"/>
        <end position="487"/>
    </location>
</feature>
<evidence type="ECO:0000259" key="3">
    <source>
        <dbReference type="Pfam" id="PF04389"/>
    </source>
</evidence>
<feature type="transmembrane region" description="Helical" evidence="2">
    <location>
        <begin position="517"/>
        <end position="537"/>
    </location>
</feature>
<feature type="transmembrane region" description="Helical" evidence="2">
    <location>
        <begin position="339"/>
        <end position="358"/>
    </location>
</feature>
<keyword evidence="5" id="KW-1185">Reference proteome</keyword>
<feature type="region of interest" description="Disordered" evidence="1">
    <location>
        <begin position="613"/>
        <end position="641"/>
    </location>
</feature>
<feature type="transmembrane region" description="Helical" evidence="2">
    <location>
        <begin position="370"/>
        <end position="395"/>
    </location>
</feature>
<feature type="transmembrane region" description="Helical" evidence="2">
    <location>
        <begin position="494"/>
        <end position="511"/>
    </location>
</feature>
<evidence type="ECO:0000313" key="5">
    <source>
        <dbReference type="Proteomes" id="UP001597280"/>
    </source>
</evidence>
<gene>
    <name evidence="4" type="ORF">ACFSDA_12730</name>
</gene>